<gene>
    <name evidence="3" type="primary">g5341</name>
    <name evidence="3" type="ORF">VP750_LOCUS4569</name>
</gene>
<feature type="chain" id="PRO_5046766625" evidence="2">
    <location>
        <begin position="24"/>
        <end position="283"/>
    </location>
</feature>
<dbReference type="Proteomes" id="UP001497392">
    <property type="component" value="Unassembled WGS sequence"/>
</dbReference>
<feature type="signal peptide" evidence="2">
    <location>
        <begin position="1"/>
        <end position="23"/>
    </location>
</feature>
<name>A0ABP1FSK9_9CHLO</name>
<evidence type="ECO:0000256" key="2">
    <source>
        <dbReference type="SAM" id="SignalP"/>
    </source>
</evidence>
<evidence type="ECO:0000256" key="1">
    <source>
        <dbReference type="SAM" id="MobiDB-lite"/>
    </source>
</evidence>
<feature type="compositionally biased region" description="Low complexity" evidence="1">
    <location>
        <begin position="236"/>
        <end position="254"/>
    </location>
</feature>
<evidence type="ECO:0000313" key="4">
    <source>
        <dbReference type="Proteomes" id="UP001497392"/>
    </source>
</evidence>
<comment type="caution">
    <text evidence="3">The sequence shown here is derived from an EMBL/GenBank/DDBJ whole genome shotgun (WGS) entry which is preliminary data.</text>
</comment>
<feature type="region of interest" description="Disordered" evidence="1">
    <location>
        <begin position="236"/>
        <end position="283"/>
    </location>
</feature>
<keyword evidence="2" id="KW-0732">Signal</keyword>
<dbReference type="EMBL" id="CAXHTA020000007">
    <property type="protein sequence ID" value="CAL5222910.1"/>
    <property type="molecule type" value="Genomic_DNA"/>
</dbReference>
<accession>A0ABP1FSK9</accession>
<reference evidence="3 4" key="1">
    <citation type="submission" date="2024-06" db="EMBL/GenBank/DDBJ databases">
        <authorList>
            <person name="Kraege A."/>
            <person name="Thomma B."/>
        </authorList>
    </citation>
    <scope>NUCLEOTIDE SEQUENCE [LARGE SCALE GENOMIC DNA]</scope>
</reference>
<organism evidence="3 4">
    <name type="scientific">Coccomyxa viridis</name>
    <dbReference type="NCBI Taxonomy" id="1274662"/>
    <lineage>
        <taxon>Eukaryota</taxon>
        <taxon>Viridiplantae</taxon>
        <taxon>Chlorophyta</taxon>
        <taxon>core chlorophytes</taxon>
        <taxon>Trebouxiophyceae</taxon>
        <taxon>Trebouxiophyceae incertae sedis</taxon>
        <taxon>Coccomyxaceae</taxon>
        <taxon>Coccomyxa</taxon>
    </lineage>
</organism>
<sequence length="283" mass="28388">MRKMFGLVLALALHAAVLHSAQAASCDITDLGCIAKDFKASLKVDQGSFESEYQQFAEMIAPVLLLAHGGDFERADQALGDFFQSIVNTMAGLFQVATGQKQAQVSIAPPSFFNNGAANVSTSVAGVAGAAIGINYNPCVISVSPRGLDVTAAGINIQPNVIEVLGEGLAIWPWAINIQPALVYINPWGADISPQGINVTPALIAVAPVVHSFGKPAVAVNPVGLSVKPPPVPGTTVDGVPVKATPAASSSGSSSGSGSGASTGGGSGAGTGTTATVAGRKMV</sequence>
<evidence type="ECO:0000313" key="3">
    <source>
        <dbReference type="EMBL" id="CAL5222910.1"/>
    </source>
</evidence>
<protein>
    <submittedName>
        <fullName evidence="3">G5341 protein</fullName>
    </submittedName>
</protein>
<keyword evidence="4" id="KW-1185">Reference proteome</keyword>
<feature type="compositionally biased region" description="Gly residues" evidence="1">
    <location>
        <begin position="255"/>
        <end position="271"/>
    </location>
</feature>
<proteinExistence type="predicted"/>